<dbReference type="Pfam" id="PF01019">
    <property type="entry name" value="G_glu_transpept"/>
    <property type="match status" value="1"/>
</dbReference>
<comment type="pathway">
    <text evidence="11">Sulfur metabolism; glutathione metabolism.</text>
</comment>
<evidence type="ECO:0000256" key="1">
    <source>
        <dbReference type="ARBA" id="ARBA00001049"/>
    </source>
</evidence>
<dbReference type="PANTHER" id="PTHR43199">
    <property type="entry name" value="GLUTATHIONE HYDROLASE"/>
    <property type="match status" value="1"/>
</dbReference>
<dbReference type="PRINTS" id="PR01210">
    <property type="entry name" value="GGTRANSPTASE"/>
</dbReference>
<protein>
    <recommendedName>
        <fullName evidence="11">Glutathione hydrolase proenzyme</fullName>
        <ecNumber evidence="11">2.3.2.2</ecNumber>
        <ecNumber evidence="11">3.4.19.13</ecNumber>
    </recommendedName>
    <component>
        <recommendedName>
            <fullName evidence="11">Glutathione hydrolase large chain</fullName>
        </recommendedName>
    </component>
    <component>
        <recommendedName>
            <fullName evidence="11">Glutathione hydrolase small chain</fullName>
        </recommendedName>
    </component>
</protein>
<keyword evidence="11" id="KW-0317">Glutathione biosynthesis</keyword>
<dbReference type="InterPro" id="IPR029055">
    <property type="entry name" value="Ntn_hydrolases_N"/>
</dbReference>
<gene>
    <name evidence="12" type="ORF">A6770_28445</name>
</gene>
<evidence type="ECO:0000313" key="13">
    <source>
        <dbReference type="Proteomes" id="UP000252107"/>
    </source>
</evidence>
<dbReference type="GO" id="GO:0006751">
    <property type="term" value="P:glutathione catabolic process"/>
    <property type="evidence" value="ECO:0007669"/>
    <property type="project" value="UniProtKB-UniRule"/>
</dbReference>
<accession>A0A367QKL6</accession>
<comment type="similarity">
    <text evidence="3 11">Belongs to the gamma-glutamyltransferase family.</text>
</comment>
<dbReference type="InterPro" id="IPR051792">
    <property type="entry name" value="GGT_bact"/>
</dbReference>
<dbReference type="SUPFAM" id="SSF56235">
    <property type="entry name" value="N-terminal nucleophile aminohydrolases (Ntn hydrolases)"/>
    <property type="match status" value="1"/>
</dbReference>
<name>A0A367QKL6_9NOSO</name>
<dbReference type="InterPro" id="IPR043138">
    <property type="entry name" value="GGT_lsub"/>
</dbReference>
<evidence type="ECO:0000256" key="6">
    <source>
        <dbReference type="ARBA" id="ARBA00023145"/>
    </source>
</evidence>
<evidence type="ECO:0000313" key="12">
    <source>
        <dbReference type="EMBL" id="RCJ24300.1"/>
    </source>
</evidence>
<dbReference type="EC" id="3.4.19.13" evidence="11"/>
<feature type="binding site" evidence="10">
    <location>
        <begin position="499"/>
        <end position="500"/>
    </location>
    <ligand>
        <name>L-glutamate</name>
        <dbReference type="ChEBI" id="CHEBI:29985"/>
    </ligand>
</feature>
<comment type="PTM">
    <text evidence="11">Cleaved by autocatalysis into a large and a small subunit.</text>
</comment>
<organism evidence="12 13">
    <name type="scientific">Nostoc minutum NIES-26</name>
    <dbReference type="NCBI Taxonomy" id="1844469"/>
    <lineage>
        <taxon>Bacteria</taxon>
        <taxon>Bacillati</taxon>
        <taxon>Cyanobacteriota</taxon>
        <taxon>Cyanophyceae</taxon>
        <taxon>Nostocales</taxon>
        <taxon>Nostocaceae</taxon>
        <taxon>Nostoc</taxon>
    </lineage>
</organism>
<dbReference type="EMBL" id="LXQD01000319">
    <property type="protein sequence ID" value="RCJ24300.1"/>
    <property type="molecule type" value="Genomic_DNA"/>
</dbReference>
<keyword evidence="13" id="KW-1185">Reference proteome</keyword>
<dbReference type="GO" id="GO:0006750">
    <property type="term" value="P:glutathione biosynthetic process"/>
    <property type="evidence" value="ECO:0007669"/>
    <property type="project" value="UniProtKB-KW"/>
</dbReference>
<feature type="binding site" evidence="10">
    <location>
        <position position="119"/>
    </location>
    <ligand>
        <name>L-glutamate</name>
        <dbReference type="ChEBI" id="CHEBI:29985"/>
    </ligand>
</feature>
<proteinExistence type="inferred from homology"/>
<dbReference type="InterPro" id="IPR043137">
    <property type="entry name" value="GGT_ssub_C"/>
</dbReference>
<evidence type="ECO:0000256" key="2">
    <source>
        <dbReference type="ARBA" id="ARBA00001089"/>
    </source>
</evidence>
<keyword evidence="4 11" id="KW-0808">Transferase</keyword>
<dbReference type="NCBIfam" id="TIGR00066">
    <property type="entry name" value="g_glut_trans"/>
    <property type="match status" value="1"/>
</dbReference>
<dbReference type="GO" id="GO:0103068">
    <property type="term" value="F:leukotriene C4 gamma-glutamyl transferase activity"/>
    <property type="evidence" value="ECO:0007669"/>
    <property type="project" value="UniProtKB-EC"/>
</dbReference>
<feature type="binding site" evidence="10">
    <location>
        <begin position="446"/>
        <end position="448"/>
    </location>
    <ligand>
        <name>L-glutamate</name>
        <dbReference type="ChEBI" id="CHEBI:29985"/>
    </ligand>
</feature>
<keyword evidence="6 11" id="KW-0865">Zymogen</keyword>
<evidence type="ECO:0000256" key="5">
    <source>
        <dbReference type="ARBA" id="ARBA00022801"/>
    </source>
</evidence>
<evidence type="ECO:0000256" key="7">
    <source>
        <dbReference type="ARBA" id="ARBA00023315"/>
    </source>
</evidence>
<dbReference type="Gene3D" id="3.60.20.40">
    <property type="match status" value="1"/>
</dbReference>
<dbReference type="GO" id="GO:0036374">
    <property type="term" value="F:glutathione hydrolase activity"/>
    <property type="evidence" value="ECO:0007669"/>
    <property type="project" value="UniProtKB-UniRule"/>
</dbReference>
<comment type="subunit">
    <text evidence="11">This enzyme consists of two polypeptide chains, which are synthesized in precursor form from a single polypeptide.</text>
</comment>
<comment type="catalytic activity">
    <reaction evidence="8 11">
        <text>an N-terminal (5-L-glutamyl)-[peptide] + an alpha-amino acid = 5-L-glutamyl amino acid + an N-terminal L-alpha-aminoacyl-[peptide]</text>
        <dbReference type="Rhea" id="RHEA:23904"/>
        <dbReference type="Rhea" id="RHEA-COMP:9780"/>
        <dbReference type="Rhea" id="RHEA-COMP:9795"/>
        <dbReference type="ChEBI" id="CHEBI:77644"/>
        <dbReference type="ChEBI" id="CHEBI:78597"/>
        <dbReference type="ChEBI" id="CHEBI:78599"/>
        <dbReference type="ChEBI" id="CHEBI:78608"/>
        <dbReference type="EC" id="2.3.2.2"/>
    </reaction>
</comment>
<dbReference type="PANTHER" id="PTHR43199:SF1">
    <property type="entry name" value="GLUTATHIONE HYDROLASE PROENZYME"/>
    <property type="match status" value="1"/>
</dbReference>
<reference evidence="12" key="1">
    <citation type="submission" date="2016-04" db="EMBL/GenBank/DDBJ databases">
        <authorList>
            <person name="Tabuchi Yagui T.R."/>
        </authorList>
    </citation>
    <scope>NUCLEOTIDE SEQUENCE [LARGE SCALE GENOMIC DNA]</scope>
    <source>
        <strain evidence="12">NIES-26</strain>
    </source>
</reference>
<evidence type="ECO:0000256" key="8">
    <source>
        <dbReference type="ARBA" id="ARBA00047417"/>
    </source>
</evidence>
<dbReference type="InterPro" id="IPR000101">
    <property type="entry name" value="GGT_peptidase"/>
</dbReference>
<keyword evidence="7 11" id="KW-0012">Acyltransferase</keyword>
<feature type="binding site" evidence="10">
    <location>
        <position position="521"/>
    </location>
    <ligand>
        <name>L-glutamate</name>
        <dbReference type="ChEBI" id="CHEBI:29985"/>
    </ligand>
</feature>
<comment type="caution">
    <text evidence="12">The sequence shown here is derived from an EMBL/GenBank/DDBJ whole genome shotgun (WGS) entry which is preliminary data.</text>
</comment>
<sequence>MRNCTSLLRKNYPSKRIVAKSQQVAIAVFSFGILLYSQVASAAFTLPLRSKKAMVVSAHPLASEAGISMLRKGGNAVDAAVATTFAISVVEPFSAGIGGGGFLLMHSEKMGEIKALDFRERAPLKATRNMYLDAQGKVRPNASVNGYLAVATPGTVAGMYEVHRRYGKLPWQEVVQPAIALAEDGFIIGDVATWRSLQANQPRKQVILNNPAARDIFTRSGEFYQPGERLVQRDLARTLQAIAQNPQSFYTGTIAQAIATDMAKNGGLITLADLKAYKPIWRTPVCGNFRKAKVCSMPPPSSGGVHLLQILNIIGDTDLKSLGWHHPDALHLMIEAMKIAYADRSQYLGDPDFVKVPVQQLISPAYAKKRRQEINMQKAQPATEVKPVTPEILQRFSEVDTQTQGNNIIRLPYQSRQLHATQHESPETSHLTVVDEQHNAVSLTFTINLGFGAGVVTPGTGIVLNNEMDDFAAAPGVPNAFGLVGNDANAIAPRKTPLSSMTPTIITENNRLRMAVGTPGGSTIITQVLQVVLNVLAYNMDVGAAVSAPRIHHQWLPDELRVEPWGLDALTLQELRRRGHKIKETNPWGNANAIVVTADGSLEGAADPRGEGSVRGF</sequence>
<feature type="active site" description="Nucleophile" evidence="9">
    <location>
        <position position="428"/>
    </location>
</feature>
<evidence type="ECO:0000256" key="9">
    <source>
        <dbReference type="PIRSR" id="PIRSR600101-1"/>
    </source>
</evidence>
<dbReference type="Gene3D" id="1.10.246.130">
    <property type="match status" value="1"/>
</dbReference>
<comment type="catalytic activity">
    <reaction evidence="1 11">
        <text>an S-substituted glutathione + H2O = an S-substituted L-cysteinylglycine + L-glutamate</text>
        <dbReference type="Rhea" id="RHEA:59468"/>
        <dbReference type="ChEBI" id="CHEBI:15377"/>
        <dbReference type="ChEBI" id="CHEBI:29985"/>
        <dbReference type="ChEBI" id="CHEBI:90779"/>
        <dbReference type="ChEBI" id="CHEBI:143103"/>
        <dbReference type="EC" id="3.4.19.13"/>
    </reaction>
</comment>
<keyword evidence="5 11" id="KW-0378">Hydrolase</keyword>
<evidence type="ECO:0000256" key="3">
    <source>
        <dbReference type="ARBA" id="ARBA00009381"/>
    </source>
</evidence>
<dbReference type="UniPathway" id="UPA00204"/>
<dbReference type="EC" id="2.3.2.2" evidence="11"/>
<feature type="binding site" evidence="10">
    <location>
        <position position="470"/>
    </location>
    <ligand>
        <name>L-glutamate</name>
        <dbReference type="ChEBI" id="CHEBI:29985"/>
    </ligand>
</feature>
<dbReference type="Proteomes" id="UP000252107">
    <property type="component" value="Unassembled WGS sequence"/>
</dbReference>
<comment type="catalytic activity">
    <reaction evidence="2 11">
        <text>glutathione + H2O = L-cysteinylglycine + L-glutamate</text>
        <dbReference type="Rhea" id="RHEA:28807"/>
        <dbReference type="ChEBI" id="CHEBI:15377"/>
        <dbReference type="ChEBI" id="CHEBI:29985"/>
        <dbReference type="ChEBI" id="CHEBI:57925"/>
        <dbReference type="ChEBI" id="CHEBI:61694"/>
        <dbReference type="EC" id="3.4.19.13"/>
    </reaction>
</comment>
<evidence type="ECO:0000256" key="4">
    <source>
        <dbReference type="ARBA" id="ARBA00022679"/>
    </source>
</evidence>
<evidence type="ECO:0000256" key="11">
    <source>
        <dbReference type="RuleBase" id="RU368036"/>
    </source>
</evidence>
<evidence type="ECO:0000256" key="10">
    <source>
        <dbReference type="PIRSR" id="PIRSR600101-2"/>
    </source>
</evidence>
<dbReference type="AlphaFoldDB" id="A0A367QKL6"/>